<dbReference type="RefSeq" id="WP_221857775.1">
    <property type="nucleotide sequence ID" value="NZ_BAAAYV010000016.1"/>
</dbReference>
<sequence length="260" mass="27758">MRYEAATALVTGASSGIGAEFARRLARRGADIVVVARRAEELEALAESIRAETGRRVHVVPFDLSQERAGYLLAERLAEAGLRVDTVVNCAGVGVTRAFGDSTEDQLRRQLRVNIDATVEISHAFLPHLIGSGVGALINVGSLTGYMPVPGMAVYAAAKSFVVRFTEALAHEVRASGVTVMAVSPGPTATEFYSTSGTMESGVRFQTPDQVVTTALDALQRRNPPVSVISGTRNRWMRRLVGVLPVRAVLRAAESRPADS</sequence>
<comment type="similarity">
    <text evidence="1 3">Belongs to the short-chain dehydrogenases/reductases (SDR) family.</text>
</comment>
<dbReference type="CDD" id="cd05233">
    <property type="entry name" value="SDR_c"/>
    <property type="match status" value="1"/>
</dbReference>
<dbReference type="PRINTS" id="PR00081">
    <property type="entry name" value="GDHRDH"/>
</dbReference>
<dbReference type="InterPro" id="IPR002347">
    <property type="entry name" value="SDR_fam"/>
</dbReference>
<dbReference type="Pfam" id="PF00106">
    <property type="entry name" value="adh_short"/>
    <property type="match status" value="1"/>
</dbReference>
<reference evidence="6" key="1">
    <citation type="journal article" date="2019" name="Int. J. Syst. Evol. Microbiol.">
        <title>The Global Catalogue of Microorganisms (GCM) 10K type strain sequencing project: providing services to taxonomists for standard genome sequencing and annotation.</title>
        <authorList>
            <consortium name="The Broad Institute Genomics Platform"/>
            <consortium name="The Broad Institute Genome Sequencing Center for Infectious Disease"/>
            <person name="Wu L."/>
            <person name="Ma J."/>
        </authorList>
    </citation>
    <scope>NUCLEOTIDE SEQUENCE [LARGE SCALE GENOMIC DNA]</scope>
    <source>
        <strain evidence="6">JCM 16546</strain>
    </source>
</reference>
<evidence type="ECO:0000256" key="1">
    <source>
        <dbReference type="ARBA" id="ARBA00006484"/>
    </source>
</evidence>
<evidence type="ECO:0000313" key="6">
    <source>
        <dbReference type="Proteomes" id="UP001410795"/>
    </source>
</evidence>
<comment type="caution">
    <text evidence="5">The sequence shown here is derived from an EMBL/GenBank/DDBJ whole genome shotgun (WGS) entry which is preliminary data.</text>
</comment>
<dbReference type="SMART" id="SM00822">
    <property type="entry name" value="PKS_KR"/>
    <property type="match status" value="1"/>
</dbReference>
<dbReference type="SUPFAM" id="SSF51735">
    <property type="entry name" value="NAD(P)-binding Rossmann-fold domains"/>
    <property type="match status" value="1"/>
</dbReference>
<evidence type="ECO:0000313" key="5">
    <source>
        <dbReference type="EMBL" id="GAA3664487.1"/>
    </source>
</evidence>
<dbReference type="PRINTS" id="PR00080">
    <property type="entry name" value="SDRFAMILY"/>
</dbReference>
<dbReference type="PIRSF" id="PIRSF000126">
    <property type="entry name" value="11-beta-HSD1"/>
    <property type="match status" value="1"/>
</dbReference>
<dbReference type="InterPro" id="IPR020904">
    <property type="entry name" value="Sc_DH/Rdtase_CS"/>
</dbReference>
<keyword evidence="2" id="KW-0560">Oxidoreductase</keyword>
<dbReference type="InterPro" id="IPR057326">
    <property type="entry name" value="KR_dom"/>
</dbReference>
<evidence type="ECO:0000259" key="4">
    <source>
        <dbReference type="SMART" id="SM00822"/>
    </source>
</evidence>
<dbReference type="InterPro" id="IPR036291">
    <property type="entry name" value="NAD(P)-bd_dom_sf"/>
</dbReference>
<dbReference type="PANTHER" id="PTHR44196:SF2">
    <property type="entry name" value="SHORT-CHAIN DEHYDROGENASE-RELATED"/>
    <property type="match status" value="1"/>
</dbReference>
<dbReference type="PANTHER" id="PTHR44196">
    <property type="entry name" value="DEHYDROGENASE/REDUCTASE SDR FAMILY MEMBER 7B"/>
    <property type="match status" value="1"/>
</dbReference>
<keyword evidence="6" id="KW-1185">Reference proteome</keyword>
<protein>
    <submittedName>
        <fullName evidence="5">SDR family oxidoreductase</fullName>
    </submittedName>
</protein>
<organism evidence="5 6">
    <name type="scientific">Microbacterium marinilacus</name>
    <dbReference type="NCBI Taxonomy" id="415209"/>
    <lineage>
        <taxon>Bacteria</taxon>
        <taxon>Bacillati</taxon>
        <taxon>Actinomycetota</taxon>
        <taxon>Actinomycetes</taxon>
        <taxon>Micrococcales</taxon>
        <taxon>Microbacteriaceae</taxon>
        <taxon>Microbacterium</taxon>
    </lineage>
</organism>
<dbReference type="Proteomes" id="UP001410795">
    <property type="component" value="Unassembled WGS sequence"/>
</dbReference>
<evidence type="ECO:0000256" key="3">
    <source>
        <dbReference type="RuleBase" id="RU000363"/>
    </source>
</evidence>
<dbReference type="PROSITE" id="PS00061">
    <property type="entry name" value="ADH_SHORT"/>
    <property type="match status" value="1"/>
</dbReference>
<dbReference type="EMBL" id="BAAAYV010000016">
    <property type="protein sequence ID" value="GAA3664487.1"/>
    <property type="molecule type" value="Genomic_DNA"/>
</dbReference>
<feature type="domain" description="Ketoreductase" evidence="4">
    <location>
        <begin position="6"/>
        <end position="186"/>
    </location>
</feature>
<name>A0ABP7BP25_9MICO</name>
<proteinExistence type="inferred from homology"/>
<evidence type="ECO:0000256" key="2">
    <source>
        <dbReference type="ARBA" id="ARBA00023002"/>
    </source>
</evidence>
<accession>A0ABP7BP25</accession>
<dbReference type="Gene3D" id="3.40.50.720">
    <property type="entry name" value="NAD(P)-binding Rossmann-like Domain"/>
    <property type="match status" value="1"/>
</dbReference>
<gene>
    <name evidence="5" type="ORF">GCM10022202_28160</name>
</gene>